<dbReference type="InterPro" id="IPR000796">
    <property type="entry name" value="Asp_trans"/>
</dbReference>
<dbReference type="RefSeq" id="WP_176391926.1">
    <property type="nucleotide sequence ID" value="NZ_FPAA01000004.1"/>
</dbReference>
<comment type="similarity">
    <text evidence="2">Belongs to the class-I pyridoxal-phosphate-dependent aminotransferase family.</text>
</comment>
<dbReference type="GO" id="GO:0042802">
    <property type="term" value="F:identical protein binding"/>
    <property type="evidence" value="ECO:0007669"/>
    <property type="project" value="TreeGrafter"/>
</dbReference>
<dbReference type="Pfam" id="PF00155">
    <property type="entry name" value="Aminotran_1_2"/>
    <property type="match status" value="1"/>
</dbReference>
<dbReference type="GO" id="GO:0033585">
    <property type="term" value="P:L-phenylalanine biosynthetic process from chorismate via phenylpyruvate"/>
    <property type="evidence" value="ECO:0007669"/>
    <property type="project" value="TreeGrafter"/>
</dbReference>
<evidence type="ECO:0000313" key="8">
    <source>
        <dbReference type="EMBL" id="SFS59241.1"/>
    </source>
</evidence>
<dbReference type="InterPro" id="IPR015422">
    <property type="entry name" value="PyrdxlP-dep_Trfase_small"/>
</dbReference>
<sequence length="395" mass="45431">MKIIEKQKEFSIMQLIDRYNNDERQNKLNLTVGVYTDQSGCCPILDSVREAEYYRAKNQISKATFSLTGASEYHEAVRNVLFPSMREYGIHHNIQVVQTLGASGALHLVSRLIKYNSPTARIWISTPTWENHPALLSDHSHNFGFYRYQPANQEELCLDSVLEDLHSASPGDFVLLQACCHNPTGMDPDLSQWNRLADFCAERRLIPLFDFAYQGFAHSIEQDAALFDIFRDRLDKFLICSSFSKNMGIYGERTGALTFVFRDEKELKDWINISKELIRSSYSTPPIHGSFIVSHIINDPIRFTNWQQELTGISKDLQRRRTMFFSELTKAGIIDRVLPYRKQNGMFLCLDLSQEKINSLRENHGIYFLNSGRISIASLSISNMPRFCEALKDVV</sequence>
<dbReference type="InterPro" id="IPR015421">
    <property type="entry name" value="PyrdxlP-dep_Trfase_major"/>
</dbReference>
<accession>A0A1I6R3A7</accession>
<keyword evidence="5 8" id="KW-0808">Transferase</keyword>
<evidence type="ECO:0000256" key="5">
    <source>
        <dbReference type="ARBA" id="ARBA00022679"/>
    </source>
</evidence>
<gene>
    <name evidence="8" type="ORF">SAMN05444972_10482</name>
</gene>
<dbReference type="InterPro" id="IPR004839">
    <property type="entry name" value="Aminotransferase_I/II_large"/>
</dbReference>
<evidence type="ECO:0000256" key="1">
    <source>
        <dbReference type="ARBA" id="ARBA00001933"/>
    </source>
</evidence>
<dbReference type="InterPro" id="IPR015424">
    <property type="entry name" value="PyrdxlP-dep_Trfase"/>
</dbReference>
<dbReference type="CDD" id="cd00609">
    <property type="entry name" value="AAT_like"/>
    <property type="match status" value="1"/>
</dbReference>
<keyword evidence="4 8" id="KW-0032">Aminotransferase</keyword>
<dbReference type="GO" id="GO:0005829">
    <property type="term" value="C:cytosol"/>
    <property type="evidence" value="ECO:0007669"/>
    <property type="project" value="TreeGrafter"/>
</dbReference>
<dbReference type="NCBIfam" id="NF006719">
    <property type="entry name" value="PRK09257.1"/>
    <property type="match status" value="1"/>
</dbReference>
<organism evidence="8 9">
    <name type="scientific">Marininema halotolerans</name>
    <dbReference type="NCBI Taxonomy" id="1155944"/>
    <lineage>
        <taxon>Bacteria</taxon>
        <taxon>Bacillati</taxon>
        <taxon>Bacillota</taxon>
        <taxon>Bacilli</taxon>
        <taxon>Bacillales</taxon>
        <taxon>Thermoactinomycetaceae</taxon>
        <taxon>Marininema</taxon>
    </lineage>
</organism>
<dbReference type="GO" id="GO:0004069">
    <property type="term" value="F:L-aspartate:2-oxoglutarate aminotransferase activity"/>
    <property type="evidence" value="ECO:0007669"/>
    <property type="project" value="TreeGrafter"/>
</dbReference>
<name>A0A1I6R3A7_9BACL</name>
<evidence type="ECO:0000256" key="3">
    <source>
        <dbReference type="ARBA" id="ARBA00011738"/>
    </source>
</evidence>
<proteinExistence type="inferred from homology"/>
<evidence type="ECO:0000256" key="6">
    <source>
        <dbReference type="ARBA" id="ARBA00022898"/>
    </source>
</evidence>
<dbReference type="GO" id="GO:0004838">
    <property type="term" value="F:L-tyrosine-2-oxoglutarate transaminase activity"/>
    <property type="evidence" value="ECO:0007669"/>
    <property type="project" value="TreeGrafter"/>
</dbReference>
<dbReference type="PRINTS" id="PR00799">
    <property type="entry name" value="TRANSAMINASE"/>
</dbReference>
<evidence type="ECO:0000313" key="9">
    <source>
        <dbReference type="Proteomes" id="UP000198660"/>
    </source>
</evidence>
<keyword evidence="6" id="KW-0663">Pyridoxal phosphate</keyword>
<dbReference type="PANTHER" id="PTHR11879:SF22">
    <property type="entry name" value="ASPARTATE AMINOTRANSFERASE, MITOCHONDRIAL"/>
    <property type="match status" value="1"/>
</dbReference>
<comment type="subunit">
    <text evidence="3">Homodimer.</text>
</comment>
<evidence type="ECO:0000256" key="4">
    <source>
        <dbReference type="ARBA" id="ARBA00022576"/>
    </source>
</evidence>
<dbReference type="Gene3D" id="3.40.640.10">
    <property type="entry name" value="Type I PLP-dependent aspartate aminotransferase-like (Major domain)"/>
    <property type="match status" value="1"/>
</dbReference>
<reference evidence="9" key="1">
    <citation type="submission" date="2016-10" db="EMBL/GenBank/DDBJ databases">
        <authorList>
            <person name="Varghese N."/>
            <person name="Submissions S."/>
        </authorList>
    </citation>
    <scope>NUCLEOTIDE SEQUENCE [LARGE SCALE GENOMIC DNA]</scope>
    <source>
        <strain evidence="9">DSM 45789</strain>
    </source>
</reference>
<dbReference type="GO" id="GO:0030170">
    <property type="term" value="F:pyridoxal phosphate binding"/>
    <property type="evidence" value="ECO:0007669"/>
    <property type="project" value="InterPro"/>
</dbReference>
<feature type="domain" description="Aminotransferase class I/classII large" evidence="7">
    <location>
        <begin position="26"/>
        <end position="391"/>
    </location>
</feature>
<evidence type="ECO:0000259" key="7">
    <source>
        <dbReference type="Pfam" id="PF00155"/>
    </source>
</evidence>
<dbReference type="EMBL" id="FPAA01000004">
    <property type="protein sequence ID" value="SFS59241.1"/>
    <property type="molecule type" value="Genomic_DNA"/>
</dbReference>
<evidence type="ECO:0000256" key="2">
    <source>
        <dbReference type="ARBA" id="ARBA00007441"/>
    </source>
</evidence>
<comment type="cofactor">
    <cofactor evidence="1">
        <name>pyridoxal 5'-phosphate</name>
        <dbReference type="ChEBI" id="CHEBI:597326"/>
    </cofactor>
</comment>
<dbReference type="PANTHER" id="PTHR11879">
    <property type="entry name" value="ASPARTATE AMINOTRANSFERASE"/>
    <property type="match status" value="1"/>
</dbReference>
<keyword evidence="9" id="KW-1185">Reference proteome</keyword>
<dbReference type="Proteomes" id="UP000198660">
    <property type="component" value="Unassembled WGS sequence"/>
</dbReference>
<protein>
    <submittedName>
        <fullName evidence="8">Aspartate aminotransferase/aromatic-amino-acid transaminase</fullName>
    </submittedName>
</protein>
<dbReference type="AlphaFoldDB" id="A0A1I6R3A7"/>
<dbReference type="Gene3D" id="3.90.1150.10">
    <property type="entry name" value="Aspartate Aminotransferase, domain 1"/>
    <property type="match status" value="1"/>
</dbReference>
<dbReference type="SUPFAM" id="SSF53383">
    <property type="entry name" value="PLP-dependent transferases"/>
    <property type="match status" value="1"/>
</dbReference>